<protein>
    <submittedName>
        <fullName evidence="3">Ribosomal-protein-alanine N-acetyltransferase</fullName>
    </submittedName>
</protein>
<evidence type="ECO:0000313" key="4">
    <source>
        <dbReference type="Proteomes" id="UP000236728"/>
    </source>
</evidence>
<dbReference type="Proteomes" id="UP000236728">
    <property type="component" value="Unassembled WGS sequence"/>
</dbReference>
<accession>A0A1H5ZJN7</accession>
<feature type="domain" description="N-acetyltransferase" evidence="2">
    <location>
        <begin position="1"/>
        <end position="124"/>
    </location>
</feature>
<keyword evidence="4" id="KW-1185">Reference proteome</keyword>
<dbReference type="PANTHER" id="PTHR13947:SF37">
    <property type="entry name" value="LD18367P"/>
    <property type="match status" value="1"/>
</dbReference>
<evidence type="ECO:0000313" key="3">
    <source>
        <dbReference type="EMBL" id="SEG36214.1"/>
    </source>
</evidence>
<dbReference type="InterPro" id="IPR000182">
    <property type="entry name" value="GNAT_dom"/>
</dbReference>
<sequence>MSSRDGPSGLRRVVFVAEHETGAEHTDAAAICGFVALQLVAGVAEIESLGVSPLQRRKGIGRALCAEAIAWARSQGADVIELEVRATNGVATALYLEQGFVEQGRRRGYYHEPVEDAILMGRHL</sequence>
<evidence type="ECO:0000259" key="2">
    <source>
        <dbReference type="PROSITE" id="PS51186"/>
    </source>
</evidence>
<proteinExistence type="predicted"/>
<organism evidence="3 4">
    <name type="scientific">Bryocella elongata</name>
    <dbReference type="NCBI Taxonomy" id="863522"/>
    <lineage>
        <taxon>Bacteria</taxon>
        <taxon>Pseudomonadati</taxon>
        <taxon>Acidobacteriota</taxon>
        <taxon>Terriglobia</taxon>
        <taxon>Terriglobales</taxon>
        <taxon>Acidobacteriaceae</taxon>
        <taxon>Bryocella</taxon>
    </lineage>
</organism>
<evidence type="ECO:0000256" key="1">
    <source>
        <dbReference type="ARBA" id="ARBA00022679"/>
    </source>
</evidence>
<dbReference type="SUPFAM" id="SSF55729">
    <property type="entry name" value="Acyl-CoA N-acyltransferases (Nat)"/>
    <property type="match status" value="1"/>
</dbReference>
<dbReference type="CDD" id="cd04301">
    <property type="entry name" value="NAT_SF"/>
    <property type="match status" value="1"/>
</dbReference>
<reference evidence="3 4" key="1">
    <citation type="submission" date="2016-10" db="EMBL/GenBank/DDBJ databases">
        <authorList>
            <person name="de Groot N.N."/>
        </authorList>
    </citation>
    <scope>NUCLEOTIDE SEQUENCE [LARGE SCALE GENOMIC DNA]</scope>
    <source>
        <strain evidence="3 4">DSM 22489</strain>
    </source>
</reference>
<name>A0A1H5ZJN7_9BACT</name>
<keyword evidence="1 3" id="KW-0808">Transferase</keyword>
<dbReference type="EMBL" id="FNVA01000004">
    <property type="protein sequence ID" value="SEG36214.1"/>
    <property type="molecule type" value="Genomic_DNA"/>
</dbReference>
<dbReference type="GO" id="GO:0008080">
    <property type="term" value="F:N-acetyltransferase activity"/>
    <property type="evidence" value="ECO:0007669"/>
    <property type="project" value="InterPro"/>
</dbReference>
<dbReference type="Pfam" id="PF00583">
    <property type="entry name" value="Acetyltransf_1"/>
    <property type="match status" value="1"/>
</dbReference>
<dbReference type="PANTHER" id="PTHR13947">
    <property type="entry name" value="GNAT FAMILY N-ACETYLTRANSFERASE"/>
    <property type="match status" value="1"/>
</dbReference>
<dbReference type="PROSITE" id="PS51186">
    <property type="entry name" value="GNAT"/>
    <property type="match status" value="1"/>
</dbReference>
<dbReference type="OrthoDB" id="9794566at2"/>
<dbReference type="AlphaFoldDB" id="A0A1H5ZJN7"/>
<dbReference type="InterPro" id="IPR016181">
    <property type="entry name" value="Acyl_CoA_acyltransferase"/>
</dbReference>
<dbReference type="Gene3D" id="3.40.630.30">
    <property type="match status" value="1"/>
</dbReference>
<dbReference type="InterPro" id="IPR050769">
    <property type="entry name" value="NAT_camello-type"/>
</dbReference>
<gene>
    <name evidence="3" type="ORF">SAMN05421819_2681</name>
</gene>